<dbReference type="GO" id="GO:0042834">
    <property type="term" value="F:peptidoglycan binding"/>
    <property type="evidence" value="ECO:0007669"/>
    <property type="project" value="InterPro"/>
</dbReference>
<protein>
    <submittedName>
        <fullName evidence="4">SPOR domain-containing protein</fullName>
    </submittedName>
</protein>
<dbReference type="Proteomes" id="UP000571017">
    <property type="component" value="Unassembled WGS sequence"/>
</dbReference>
<evidence type="ECO:0000313" key="5">
    <source>
        <dbReference type="Proteomes" id="UP000571017"/>
    </source>
</evidence>
<feature type="domain" description="SPOR" evidence="3">
    <location>
        <begin position="120"/>
        <end position="198"/>
    </location>
</feature>
<reference evidence="4 5" key="1">
    <citation type="journal article" date="2004" name="Extremophiles">
        <title>Halobacillus locisalis sp. nov., a halophilic bacterium isolated from a marine solar saltern of the Yellow Sea in Korea.</title>
        <authorList>
            <person name="Yoon J.H."/>
            <person name="Kang K.H."/>
            <person name="Oh T.K."/>
            <person name="Park Y.H."/>
        </authorList>
    </citation>
    <scope>NUCLEOTIDE SEQUENCE [LARGE SCALE GENOMIC DNA]</scope>
    <source>
        <strain evidence="4 5">KCTC 3788</strain>
    </source>
</reference>
<keyword evidence="5" id="KW-1185">Reference proteome</keyword>
<feature type="region of interest" description="Disordered" evidence="1">
    <location>
        <begin position="1"/>
        <end position="45"/>
    </location>
</feature>
<dbReference type="EMBL" id="JACEFG010000001">
    <property type="protein sequence ID" value="MBA2173448.1"/>
    <property type="molecule type" value="Genomic_DNA"/>
</dbReference>
<sequence length="276" mass="30691">MSSKNKISISFRENQRNTNQTVKRAKDEQAASAEPDDDKEWTEKPKVYSLPVPKKKRRPSAIKPILVSTATALLISFGLGFLLLRMFVSLTDETTNGSESMPVPATSTGSSTEETATIGTSTLDGYVIQAGVFSTEEKATEWKMKLTASAVSSAIWERDGQYYLFVGSAGSEAEANEIADDLSARDVETYVKPWTVLSERTSIEGVEAEIAEQVGDYVEDHKMNELTEEQRQAYLLTLEDKAPDSPLLDLFKNWESSDKQQLNWIHASKAFEEITE</sequence>
<evidence type="ECO:0000256" key="2">
    <source>
        <dbReference type="SAM" id="Phobius"/>
    </source>
</evidence>
<dbReference type="PROSITE" id="PS51724">
    <property type="entry name" value="SPOR"/>
    <property type="match status" value="1"/>
</dbReference>
<gene>
    <name evidence="4" type="ORF">H0266_00895</name>
</gene>
<name>A0A838CNM3_9BACI</name>
<feature type="compositionally biased region" description="Polar residues" evidence="1">
    <location>
        <begin position="1"/>
        <end position="22"/>
    </location>
</feature>
<proteinExistence type="predicted"/>
<dbReference type="Gene3D" id="3.30.70.1070">
    <property type="entry name" value="Sporulation related repeat"/>
    <property type="match status" value="1"/>
</dbReference>
<dbReference type="InterPro" id="IPR036680">
    <property type="entry name" value="SPOR-like_sf"/>
</dbReference>
<dbReference type="Pfam" id="PF05036">
    <property type="entry name" value="SPOR"/>
    <property type="match status" value="1"/>
</dbReference>
<evidence type="ECO:0000256" key="1">
    <source>
        <dbReference type="SAM" id="MobiDB-lite"/>
    </source>
</evidence>
<organism evidence="4 5">
    <name type="scientific">Halobacillus locisalis</name>
    <dbReference type="NCBI Taxonomy" id="220753"/>
    <lineage>
        <taxon>Bacteria</taxon>
        <taxon>Bacillati</taxon>
        <taxon>Bacillota</taxon>
        <taxon>Bacilli</taxon>
        <taxon>Bacillales</taxon>
        <taxon>Bacillaceae</taxon>
        <taxon>Halobacillus</taxon>
    </lineage>
</organism>
<dbReference type="AlphaFoldDB" id="A0A838CNM3"/>
<feature type="region of interest" description="Disordered" evidence="1">
    <location>
        <begin position="94"/>
        <end position="115"/>
    </location>
</feature>
<keyword evidence="2" id="KW-1133">Transmembrane helix</keyword>
<evidence type="ECO:0000259" key="3">
    <source>
        <dbReference type="PROSITE" id="PS51724"/>
    </source>
</evidence>
<accession>A0A838CNM3</accession>
<evidence type="ECO:0000313" key="4">
    <source>
        <dbReference type="EMBL" id="MBA2173448.1"/>
    </source>
</evidence>
<keyword evidence="2" id="KW-0472">Membrane</keyword>
<dbReference type="SUPFAM" id="SSF110997">
    <property type="entry name" value="Sporulation related repeat"/>
    <property type="match status" value="1"/>
</dbReference>
<comment type="caution">
    <text evidence="4">The sequence shown here is derived from an EMBL/GenBank/DDBJ whole genome shotgun (WGS) entry which is preliminary data.</text>
</comment>
<keyword evidence="2" id="KW-0812">Transmembrane</keyword>
<dbReference type="RefSeq" id="WP_181470512.1">
    <property type="nucleotide sequence ID" value="NZ_JACEFG010000001.1"/>
</dbReference>
<feature type="transmembrane region" description="Helical" evidence="2">
    <location>
        <begin position="65"/>
        <end position="88"/>
    </location>
</feature>
<dbReference type="InterPro" id="IPR007730">
    <property type="entry name" value="SPOR-like_dom"/>
</dbReference>
<feature type="compositionally biased region" description="Low complexity" evidence="1">
    <location>
        <begin position="105"/>
        <end position="115"/>
    </location>
</feature>